<dbReference type="OrthoDB" id="9766256at2"/>
<evidence type="ECO:0000313" key="1">
    <source>
        <dbReference type="EMBL" id="SEA48832.1"/>
    </source>
</evidence>
<dbReference type="RefSeq" id="WP_091400247.1">
    <property type="nucleotide sequence ID" value="NZ_FNQY01000022.1"/>
</dbReference>
<protein>
    <submittedName>
        <fullName evidence="1">Starch-binding associating with outer membrane</fullName>
    </submittedName>
</protein>
<name>A0A1H4BLZ0_9BACT</name>
<dbReference type="InterPro" id="IPR041662">
    <property type="entry name" value="SusD-like_2"/>
</dbReference>
<proteinExistence type="predicted"/>
<dbReference type="PROSITE" id="PS51257">
    <property type="entry name" value="PROKAR_LIPOPROTEIN"/>
    <property type="match status" value="1"/>
</dbReference>
<evidence type="ECO:0000313" key="2">
    <source>
        <dbReference type="Proteomes" id="UP000199041"/>
    </source>
</evidence>
<dbReference type="Proteomes" id="UP000199041">
    <property type="component" value="Unassembled WGS sequence"/>
</dbReference>
<accession>A0A1H4BLZ0</accession>
<sequence length="519" mass="58428">MKTICKSISKTIYLSLIAGVVFTSCTKKFDEINTNPDKSTSTSASALATSMITSITSSDIGGTKTFMGPFMMGKSILWTEQQEGTQYNKISRTDFSRLEVLRNVPVMLQYAAGLTDGSQPSYEALGHFLRAWEFFYTTMTVGDIPYADAIKGESDGVIKPKYDSQKEVFAGILNELDSANTLFGQGTDFEGDFIYDGDVSKWQKLTNSFELYVLMQLYKHTDDSDLKVKERFKTIATTRNLMSSYEDNFALTYQNAGGLCYPWSNTAVQVNSFVIYPVVGRNLIDPLKETKDRRLFYFTEPAAAKIAAGLTADNYDAYIGVEASDPLNKIKLAHDEKLFCDVNKRYVDLFNAEPVGVFNYWQLQFILAEAAVRGWLPTSEAESYYEKGIRSNMEFLVSHTEDSYTHGMPITESYISGFLPSVQLSGDTEHKIEQIITQQYIAGFMQDANNTAWFENRRTGYPTFILNSSTNLNQPNTGFPKRWLYPQNELDHNSENVAAAIESQYGGNDNVNSLMWILK</sequence>
<reference evidence="1 2" key="1">
    <citation type="submission" date="2016-10" db="EMBL/GenBank/DDBJ databases">
        <authorList>
            <person name="de Groot N.N."/>
        </authorList>
    </citation>
    <scope>NUCLEOTIDE SEQUENCE [LARGE SCALE GENOMIC DNA]</scope>
    <source>
        <strain evidence="1 2">Vu-144</strain>
    </source>
</reference>
<dbReference type="AlphaFoldDB" id="A0A1H4BLZ0"/>
<dbReference type="InterPro" id="IPR011990">
    <property type="entry name" value="TPR-like_helical_dom_sf"/>
</dbReference>
<organism evidence="1 2">
    <name type="scientific">Arachidicoccus rhizosphaerae</name>
    <dbReference type="NCBI Taxonomy" id="551991"/>
    <lineage>
        <taxon>Bacteria</taxon>
        <taxon>Pseudomonadati</taxon>
        <taxon>Bacteroidota</taxon>
        <taxon>Chitinophagia</taxon>
        <taxon>Chitinophagales</taxon>
        <taxon>Chitinophagaceae</taxon>
        <taxon>Arachidicoccus</taxon>
    </lineage>
</organism>
<gene>
    <name evidence="1" type="ORF">SAMN05192529_12245</name>
</gene>
<dbReference type="STRING" id="551991.SAMN05192529_12245"/>
<dbReference type="Gene3D" id="1.25.40.390">
    <property type="match status" value="1"/>
</dbReference>
<dbReference type="Pfam" id="PF12771">
    <property type="entry name" value="SusD-like_2"/>
    <property type="match status" value="1"/>
</dbReference>
<keyword evidence="2" id="KW-1185">Reference proteome</keyword>
<dbReference type="EMBL" id="FNQY01000022">
    <property type="protein sequence ID" value="SEA48832.1"/>
    <property type="molecule type" value="Genomic_DNA"/>
</dbReference>
<dbReference type="SUPFAM" id="SSF48452">
    <property type="entry name" value="TPR-like"/>
    <property type="match status" value="1"/>
</dbReference>